<feature type="region of interest" description="Disordered" evidence="1">
    <location>
        <begin position="1"/>
        <end position="32"/>
    </location>
</feature>
<feature type="region of interest" description="Disordered" evidence="1">
    <location>
        <begin position="72"/>
        <end position="107"/>
    </location>
</feature>
<sequence length="153" mass="16889">MHSTTTLKTKNHPTTLNPILLTSPRETKPKNHLSAPSRILSLCSPILHDQRQNSNISQLTTDPLTCSYSAVSTCPAQTPNARQTNRPTPPNTNLQPTHPWRKNSRHNAQLPSQILQLSPRSANNAPITHGDATTNPTLTLLASFQTKPRAKKR</sequence>
<feature type="compositionally biased region" description="Polar residues" evidence="1">
    <location>
        <begin position="72"/>
        <end position="96"/>
    </location>
</feature>
<comment type="caution">
    <text evidence="2">The sequence shown here is derived from an EMBL/GenBank/DDBJ whole genome shotgun (WGS) entry which is preliminary data.</text>
</comment>
<dbReference type="EMBL" id="MU001495">
    <property type="protein sequence ID" value="KAF2448127.1"/>
    <property type="molecule type" value="Genomic_DNA"/>
</dbReference>
<accession>A0A9P4PQ41</accession>
<proteinExistence type="predicted"/>
<evidence type="ECO:0000313" key="3">
    <source>
        <dbReference type="Proteomes" id="UP000799764"/>
    </source>
</evidence>
<dbReference type="Proteomes" id="UP000799764">
    <property type="component" value="Unassembled WGS sequence"/>
</dbReference>
<gene>
    <name evidence="2" type="ORF">P171DRAFT_428250</name>
</gene>
<protein>
    <submittedName>
        <fullName evidence="2">Uncharacterized protein</fullName>
    </submittedName>
</protein>
<organism evidence="2 3">
    <name type="scientific">Karstenula rhodostoma CBS 690.94</name>
    <dbReference type="NCBI Taxonomy" id="1392251"/>
    <lineage>
        <taxon>Eukaryota</taxon>
        <taxon>Fungi</taxon>
        <taxon>Dikarya</taxon>
        <taxon>Ascomycota</taxon>
        <taxon>Pezizomycotina</taxon>
        <taxon>Dothideomycetes</taxon>
        <taxon>Pleosporomycetidae</taxon>
        <taxon>Pleosporales</taxon>
        <taxon>Massarineae</taxon>
        <taxon>Didymosphaeriaceae</taxon>
        <taxon>Karstenula</taxon>
    </lineage>
</organism>
<name>A0A9P4PQ41_9PLEO</name>
<evidence type="ECO:0000313" key="2">
    <source>
        <dbReference type="EMBL" id="KAF2448127.1"/>
    </source>
</evidence>
<keyword evidence="3" id="KW-1185">Reference proteome</keyword>
<evidence type="ECO:0000256" key="1">
    <source>
        <dbReference type="SAM" id="MobiDB-lite"/>
    </source>
</evidence>
<dbReference type="AlphaFoldDB" id="A0A9P4PQ41"/>
<reference evidence="2" key="1">
    <citation type="journal article" date="2020" name="Stud. Mycol.">
        <title>101 Dothideomycetes genomes: a test case for predicting lifestyles and emergence of pathogens.</title>
        <authorList>
            <person name="Haridas S."/>
            <person name="Albert R."/>
            <person name="Binder M."/>
            <person name="Bloem J."/>
            <person name="Labutti K."/>
            <person name="Salamov A."/>
            <person name="Andreopoulos B."/>
            <person name="Baker S."/>
            <person name="Barry K."/>
            <person name="Bills G."/>
            <person name="Bluhm B."/>
            <person name="Cannon C."/>
            <person name="Castanera R."/>
            <person name="Culley D."/>
            <person name="Daum C."/>
            <person name="Ezra D."/>
            <person name="Gonzalez J."/>
            <person name="Henrissat B."/>
            <person name="Kuo A."/>
            <person name="Liang C."/>
            <person name="Lipzen A."/>
            <person name="Lutzoni F."/>
            <person name="Magnuson J."/>
            <person name="Mondo S."/>
            <person name="Nolan M."/>
            <person name="Ohm R."/>
            <person name="Pangilinan J."/>
            <person name="Park H.-J."/>
            <person name="Ramirez L."/>
            <person name="Alfaro M."/>
            <person name="Sun H."/>
            <person name="Tritt A."/>
            <person name="Yoshinaga Y."/>
            <person name="Zwiers L.-H."/>
            <person name="Turgeon B."/>
            <person name="Goodwin S."/>
            <person name="Spatafora J."/>
            <person name="Crous P."/>
            <person name="Grigoriev I."/>
        </authorList>
    </citation>
    <scope>NUCLEOTIDE SEQUENCE</scope>
    <source>
        <strain evidence="2">CBS 690.94</strain>
    </source>
</reference>
<feature type="compositionally biased region" description="Low complexity" evidence="1">
    <location>
        <begin position="1"/>
        <end position="17"/>
    </location>
</feature>